<dbReference type="Pfam" id="PF14890">
    <property type="entry name" value="Intein_splicing"/>
    <property type="match status" value="1"/>
</dbReference>
<dbReference type="Gene3D" id="3.10.28.10">
    <property type="entry name" value="Homing endonucleases"/>
    <property type="match status" value="1"/>
</dbReference>
<dbReference type="InterPro" id="IPR036185">
    <property type="entry name" value="DNA_heli_DnaB-like_N_sf"/>
</dbReference>
<dbReference type="PROSITE" id="PS50817">
    <property type="entry name" value="INTEIN_N_TER"/>
    <property type="match status" value="1"/>
</dbReference>
<feature type="region of interest" description="Disordered" evidence="17">
    <location>
        <begin position="1"/>
        <end position="24"/>
    </location>
</feature>
<evidence type="ECO:0000256" key="4">
    <source>
        <dbReference type="ARBA" id="ARBA00022737"/>
    </source>
</evidence>
<dbReference type="Pfam" id="PF14528">
    <property type="entry name" value="LAGLIDADG_3"/>
    <property type="match status" value="1"/>
</dbReference>
<dbReference type="Gene3D" id="2.170.16.10">
    <property type="entry name" value="Hedgehog/Intein (Hint) domain"/>
    <property type="match status" value="2"/>
</dbReference>
<dbReference type="InterPro" id="IPR006142">
    <property type="entry name" value="INTEIN"/>
</dbReference>
<dbReference type="InterPro" id="IPR007694">
    <property type="entry name" value="DNA_helicase_DnaB-like_C"/>
</dbReference>
<dbReference type="PROSITE" id="PS50818">
    <property type="entry name" value="INTEIN_C_TER"/>
    <property type="match status" value="1"/>
</dbReference>
<dbReference type="InterPro" id="IPR030934">
    <property type="entry name" value="Intein_C"/>
</dbReference>
<comment type="function">
    <text evidence="13 16">The intein is an endonuclease.</text>
</comment>
<dbReference type="InterPro" id="IPR006141">
    <property type="entry name" value="Intein_N"/>
</dbReference>
<dbReference type="InterPro" id="IPR004860">
    <property type="entry name" value="LAGLIDADG_dom"/>
</dbReference>
<evidence type="ECO:0000256" key="11">
    <source>
        <dbReference type="ARBA" id="ARBA00023125"/>
    </source>
</evidence>
<keyword evidence="21" id="KW-1185">Reference proteome</keyword>
<keyword evidence="3 16" id="KW-0235">DNA replication</keyword>
<evidence type="ECO:0000313" key="21">
    <source>
        <dbReference type="Proteomes" id="UP000193487"/>
    </source>
</evidence>
<evidence type="ECO:0000256" key="12">
    <source>
        <dbReference type="ARBA" id="ARBA00023235"/>
    </source>
</evidence>
<name>A0A1X1YAY3_9MYCO</name>
<dbReference type="SUPFAM" id="SSF48024">
    <property type="entry name" value="N-terminal domain of DnaB helicase"/>
    <property type="match status" value="1"/>
</dbReference>
<dbReference type="Gene3D" id="3.40.50.300">
    <property type="entry name" value="P-loop containing nucleotide triphosphate hydrolases"/>
    <property type="match status" value="2"/>
</dbReference>
<dbReference type="FunFam" id="3.40.50.300:FF:001469">
    <property type="entry name" value="Replicative DNA helicase"/>
    <property type="match status" value="1"/>
</dbReference>
<comment type="function">
    <text evidence="16">The main replicative DNA helicase, it participates in initiation and elongation during chromosome replication. Travels ahead of the DNA replisome, separating dsDNA into templates for DNA synthesis. A processive ATP-dependent 5'-3' DNA helicase it has DNA-dependent ATPase activity.</text>
</comment>
<dbReference type="AlphaFoldDB" id="A0A1X1YAY3"/>
<dbReference type="SUPFAM" id="SSF52540">
    <property type="entry name" value="P-loop containing nucleoside triphosphate hydrolases"/>
    <property type="match status" value="2"/>
</dbReference>
<dbReference type="InterPro" id="IPR007693">
    <property type="entry name" value="DNA_helicase_DnaB-like_N"/>
</dbReference>
<dbReference type="InterPro" id="IPR007692">
    <property type="entry name" value="DNA_helicase_DnaB"/>
</dbReference>
<dbReference type="PANTHER" id="PTHR30153">
    <property type="entry name" value="REPLICATIVE DNA HELICASE DNAB"/>
    <property type="match status" value="1"/>
</dbReference>
<evidence type="ECO:0000256" key="10">
    <source>
        <dbReference type="ARBA" id="ARBA00023000"/>
    </source>
</evidence>
<evidence type="ECO:0000256" key="3">
    <source>
        <dbReference type="ARBA" id="ARBA00022705"/>
    </source>
</evidence>
<dbReference type="GO" id="GO:0016539">
    <property type="term" value="P:intein-mediated protein splicing"/>
    <property type="evidence" value="ECO:0007669"/>
    <property type="project" value="InterPro"/>
</dbReference>
<keyword evidence="9 16" id="KW-0067">ATP-binding</keyword>
<gene>
    <name evidence="20" type="ORF">AWC14_23510</name>
</gene>
<evidence type="ECO:0000313" key="20">
    <source>
        <dbReference type="EMBL" id="ORW08248.1"/>
    </source>
</evidence>
<dbReference type="Pfam" id="PF03796">
    <property type="entry name" value="DnaB_C"/>
    <property type="match status" value="2"/>
</dbReference>
<dbReference type="InterPro" id="IPR027434">
    <property type="entry name" value="Homing_endonucl"/>
</dbReference>
<dbReference type="SMART" id="SM00306">
    <property type="entry name" value="HintN"/>
    <property type="match status" value="2"/>
</dbReference>
<dbReference type="PRINTS" id="PR00379">
    <property type="entry name" value="INTEIN"/>
</dbReference>
<keyword evidence="10" id="KW-0651">Protein splicing</keyword>
<comment type="similarity">
    <text evidence="1 16">Belongs to the helicase family. DnaB subfamily.</text>
</comment>
<dbReference type="Pfam" id="PF00772">
    <property type="entry name" value="DnaB"/>
    <property type="match status" value="1"/>
</dbReference>
<evidence type="ECO:0000259" key="18">
    <source>
        <dbReference type="PROSITE" id="PS50819"/>
    </source>
</evidence>
<dbReference type="SUPFAM" id="SSF51294">
    <property type="entry name" value="Hedgehog/intein (Hint) domain"/>
    <property type="match status" value="2"/>
</dbReference>
<evidence type="ECO:0000256" key="14">
    <source>
        <dbReference type="ARBA" id="ARBA00048954"/>
    </source>
</evidence>
<keyword evidence="11 16" id="KW-0238">DNA-binding</keyword>
<dbReference type="FunFam" id="1.10.860.10:FF:000001">
    <property type="entry name" value="Replicative DNA helicase"/>
    <property type="match status" value="1"/>
</dbReference>
<evidence type="ECO:0000256" key="2">
    <source>
        <dbReference type="ARBA" id="ARBA00022515"/>
    </source>
</evidence>
<dbReference type="NCBIfam" id="TIGR01443">
    <property type="entry name" value="intein_Cterm"/>
    <property type="match status" value="1"/>
</dbReference>
<dbReference type="EMBL" id="LQPE01000034">
    <property type="protein sequence ID" value="ORW08248.1"/>
    <property type="molecule type" value="Genomic_DNA"/>
</dbReference>
<dbReference type="PANTHER" id="PTHR30153:SF2">
    <property type="entry name" value="REPLICATIVE DNA HELICASE"/>
    <property type="match status" value="1"/>
</dbReference>
<proteinExistence type="inferred from homology"/>
<evidence type="ECO:0000256" key="7">
    <source>
        <dbReference type="ARBA" id="ARBA00022806"/>
    </source>
</evidence>
<dbReference type="OrthoDB" id="9773982at2"/>
<keyword evidence="6 16" id="KW-0378">Hydrolase</keyword>
<dbReference type="Gene3D" id="1.10.860.10">
    <property type="entry name" value="DNAb Helicase, Chain A"/>
    <property type="match status" value="1"/>
</dbReference>
<evidence type="ECO:0000259" key="19">
    <source>
        <dbReference type="PROSITE" id="PS51199"/>
    </source>
</evidence>
<evidence type="ECO:0000256" key="17">
    <source>
        <dbReference type="SAM" id="MobiDB-lite"/>
    </source>
</evidence>
<dbReference type="GO" id="GO:0043139">
    <property type="term" value="F:5'-3' DNA helicase activity"/>
    <property type="evidence" value="ECO:0007669"/>
    <property type="project" value="UniProtKB-EC"/>
</dbReference>
<comment type="caution">
    <text evidence="20">The sequence shown here is derived from an EMBL/GenBank/DDBJ whole genome shotgun (WGS) entry which is preliminary data.</text>
</comment>
<dbReference type="NCBIfam" id="TIGR01445">
    <property type="entry name" value="intein_Nterm"/>
    <property type="match status" value="1"/>
</dbReference>
<dbReference type="GO" id="GO:0006269">
    <property type="term" value="P:DNA replication, synthesis of primer"/>
    <property type="evidence" value="ECO:0007669"/>
    <property type="project" value="UniProtKB-UniRule"/>
</dbReference>
<dbReference type="GO" id="GO:0003677">
    <property type="term" value="F:DNA binding"/>
    <property type="evidence" value="ECO:0007669"/>
    <property type="project" value="UniProtKB-UniRule"/>
</dbReference>
<sequence>MAVVDDLGQPGMDTPSEDFGRQPPQDLAAEQSVLGGMLLSKDAIADVLERLRPGDFYRPAHQNIYDAILDLYGRGEPADAVTVAAELDRRGLLRRIGGAPYLHDLISTVPTAANAGYYASIVAEKALLRRLVEAGTRVVQYGYAGAEGADVAEVVDRAQAEIYDVTDRRLSEDFVPLEDLLQPTMDEIDAIASNGGVARGVPTGFTELDEVTNGLHPGQMIIIAARPGVGKALALNTPLSTPTGWTTMGDVAVGDVLLGADGQPTRVVAATEVMLERPCYEVEFSDGTAIVADADHQWPTGYGIRTTAQLRCGLDTIAGAGSIGRYAEGGATLMAPVLQLDAVRRVRSVPVRCVQVDNAAQLYLAGRGMVPTHNSTLGLDFMRSCSIKHRMASVIFSLEMSKSEIVMRLLSAEAKIKLSDMRSGRMSDDDWTRLARRMSEISEAPLYIDDSPNLTMMEIRAKARRLRQKADLRLIVVDYLQLMTSGKKFESRQVEVSEFSRHLKLLAKELEVPVIAISQLNRGPEQRTDKKPMLADLRESGCLTANTRILRADTGSEVTFGELMRTGERPLVWSLDERLRMVARPMTNVFPSGRKEVFRLRLASGREVEATANHPFMTLDGWTPLGELKVGDRLAVPRMVPEPVETQRMADSEVVLLAHMIGDGSFVKNQPIRYASVDEANLVAVTISAAHFGVTAIRDEYPAARVTTLRLPAPYHLTHRRRNPIAGWLDELGLFGLRSHEKYVPQQVFKLPNDQVALFLRHLWATDGSVRWDDKLGMGRIYYASTSRRLVDDVAALLLRVGVFSRIKRVLKAGYRDSWHLHIYGAENQTRFLRHVSVHGVKAVAAQEVLAQLDGIVRNTNLDTVPKEVWAQVKASLISRQMTHRQFAAAMGTQFCGSTMWKHAPSRSRLHRAAALLEDREIHALAVNDVFWDQIVEITSLGEMDVYDGTVSDTHNFVANGISAHNSLEQDSDMVILLHRPDAFERDDPRGGEADLIIAKHRNGPTKTVTVAHQLHLSRFANMAR</sequence>
<keyword evidence="5 16" id="KW-0547">Nucleotide-binding</keyword>
<feature type="domain" description="SF4 helicase" evidence="19">
    <location>
        <begin position="967"/>
        <end position="1025"/>
    </location>
</feature>
<keyword evidence="7 16" id="KW-0347">Helicase</keyword>
<dbReference type="NCBIfam" id="TIGR00665">
    <property type="entry name" value="DnaB"/>
    <property type="match status" value="1"/>
</dbReference>
<evidence type="ECO:0000256" key="1">
    <source>
        <dbReference type="ARBA" id="ARBA00008428"/>
    </source>
</evidence>
<reference evidence="20 21" key="1">
    <citation type="submission" date="2016-01" db="EMBL/GenBank/DDBJ databases">
        <title>The new phylogeny of the genus Mycobacterium.</title>
        <authorList>
            <person name="Tarcisio F."/>
            <person name="Conor M."/>
            <person name="Antonella G."/>
            <person name="Elisabetta G."/>
            <person name="Giulia F.S."/>
            <person name="Sara T."/>
            <person name="Anna F."/>
            <person name="Clotilde B."/>
            <person name="Roberto B."/>
            <person name="Veronica D.S."/>
            <person name="Fabio R."/>
            <person name="Monica P."/>
            <person name="Olivier J."/>
            <person name="Enrico T."/>
            <person name="Nicola S."/>
        </authorList>
    </citation>
    <scope>NUCLEOTIDE SEQUENCE [LARGE SCALE GENOMIC DNA]</scope>
    <source>
        <strain evidence="20 21">DSM 45166</strain>
    </source>
</reference>
<keyword evidence="12" id="KW-0413">Isomerase</keyword>
<feature type="domain" description="SF4 helicase" evidence="19">
    <location>
        <begin position="194"/>
        <end position="231"/>
    </location>
</feature>
<protein>
    <recommendedName>
        <fullName evidence="15 16">Replicative DNA helicase</fullName>
        <ecNumber evidence="15 16">5.6.2.3</ecNumber>
    </recommendedName>
</protein>
<dbReference type="InterPro" id="IPR003586">
    <property type="entry name" value="Hint_dom_C"/>
</dbReference>
<dbReference type="GO" id="GO:0005524">
    <property type="term" value="F:ATP binding"/>
    <property type="evidence" value="ECO:0007669"/>
    <property type="project" value="UniProtKB-UniRule"/>
</dbReference>
<dbReference type="RefSeq" id="WP_085241017.1">
    <property type="nucleotide sequence ID" value="NZ_LQPE01000034.1"/>
</dbReference>
<organism evidence="20 21">
    <name type="scientific">Mycobacterium kyorinense</name>
    <dbReference type="NCBI Taxonomy" id="487514"/>
    <lineage>
        <taxon>Bacteria</taxon>
        <taxon>Bacillati</taxon>
        <taxon>Actinomycetota</taxon>
        <taxon>Actinomycetes</taxon>
        <taxon>Mycobacteriales</taxon>
        <taxon>Mycobacteriaceae</taxon>
        <taxon>Mycobacterium</taxon>
    </lineage>
</organism>
<dbReference type="SUPFAM" id="SSF55608">
    <property type="entry name" value="Homing endonucleases"/>
    <property type="match status" value="1"/>
</dbReference>
<evidence type="ECO:0000256" key="8">
    <source>
        <dbReference type="ARBA" id="ARBA00022813"/>
    </source>
</evidence>
<evidence type="ECO:0000256" key="9">
    <source>
        <dbReference type="ARBA" id="ARBA00022840"/>
    </source>
</evidence>
<dbReference type="GO" id="GO:0005829">
    <property type="term" value="C:cytosol"/>
    <property type="evidence" value="ECO:0007669"/>
    <property type="project" value="TreeGrafter"/>
</dbReference>
<dbReference type="SMART" id="SM00305">
    <property type="entry name" value="HintC"/>
    <property type="match status" value="1"/>
</dbReference>
<dbReference type="GO" id="GO:0016887">
    <property type="term" value="F:ATP hydrolysis activity"/>
    <property type="evidence" value="ECO:0007669"/>
    <property type="project" value="RHEA"/>
</dbReference>
<dbReference type="InterPro" id="IPR027417">
    <property type="entry name" value="P-loop_NTPase"/>
</dbReference>
<evidence type="ECO:0000256" key="5">
    <source>
        <dbReference type="ARBA" id="ARBA00022741"/>
    </source>
</evidence>
<evidence type="ECO:0000256" key="16">
    <source>
        <dbReference type="RuleBase" id="RU362085"/>
    </source>
</evidence>
<dbReference type="PROSITE" id="PS50819">
    <property type="entry name" value="INTEIN_ENDONUCLEASE"/>
    <property type="match status" value="1"/>
</dbReference>
<dbReference type="PROSITE" id="PS51199">
    <property type="entry name" value="SF4_HELICASE"/>
    <property type="match status" value="3"/>
</dbReference>
<dbReference type="InterPro" id="IPR036844">
    <property type="entry name" value="Hint_dom_sf"/>
</dbReference>
<keyword evidence="4" id="KW-0677">Repeat</keyword>
<dbReference type="InterPro" id="IPR016136">
    <property type="entry name" value="DNA_helicase_N/primase_C"/>
</dbReference>
<dbReference type="GO" id="GO:0004519">
    <property type="term" value="F:endonuclease activity"/>
    <property type="evidence" value="ECO:0007669"/>
    <property type="project" value="InterPro"/>
</dbReference>
<keyword evidence="2 16" id="KW-0639">Primosome</keyword>
<accession>A0A1X1YAY3</accession>
<dbReference type="GO" id="GO:1990077">
    <property type="term" value="C:primosome complex"/>
    <property type="evidence" value="ECO:0007669"/>
    <property type="project" value="UniProtKB-UniRule"/>
</dbReference>
<feature type="domain" description="SF4 helicase" evidence="19">
    <location>
        <begin position="375"/>
        <end position="541"/>
    </location>
</feature>
<comment type="catalytic activity">
    <reaction evidence="14 16">
        <text>ATP + H2O = ADP + phosphate + H(+)</text>
        <dbReference type="Rhea" id="RHEA:13065"/>
        <dbReference type="ChEBI" id="CHEBI:15377"/>
        <dbReference type="ChEBI" id="CHEBI:15378"/>
        <dbReference type="ChEBI" id="CHEBI:30616"/>
        <dbReference type="ChEBI" id="CHEBI:43474"/>
        <dbReference type="ChEBI" id="CHEBI:456216"/>
        <dbReference type="EC" id="5.6.2.3"/>
    </reaction>
</comment>
<dbReference type="InterPro" id="IPR003587">
    <property type="entry name" value="Hint_dom_N"/>
</dbReference>
<evidence type="ECO:0000256" key="15">
    <source>
        <dbReference type="NCBIfam" id="TIGR00665"/>
    </source>
</evidence>
<keyword evidence="8" id="KW-0068">Autocatalytic cleavage</keyword>
<dbReference type="NCBIfam" id="NF005852">
    <property type="entry name" value="PRK07773.1"/>
    <property type="match status" value="1"/>
</dbReference>
<dbReference type="Proteomes" id="UP000193487">
    <property type="component" value="Unassembled WGS sequence"/>
</dbReference>
<dbReference type="InterPro" id="IPR004042">
    <property type="entry name" value="Intein_endonuc_central"/>
</dbReference>
<dbReference type="STRING" id="487514.A5707_05190"/>
<feature type="domain" description="DOD-type homing endonuclease" evidence="18">
    <location>
        <begin position="656"/>
        <end position="803"/>
    </location>
</feature>
<dbReference type="EC" id="5.6.2.3" evidence="15 16"/>
<evidence type="ECO:0000256" key="13">
    <source>
        <dbReference type="ARBA" id="ARBA00044940"/>
    </source>
</evidence>
<evidence type="ECO:0000256" key="6">
    <source>
        <dbReference type="ARBA" id="ARBA00022801"/>
    </source>
</evidence>
<dbReference type="CDD" id="cd00081">
    <property type="entry name" value="Hint"/>
    <property type="match status" value="2"/>
</dbReference>